<evidence type="ECO:0000313" key="3">
    <source>
        <dbReference type="EMBL" id="QGY82352.1"/>
    </source>
</evidence>
<dbReference type="Proteomes" id="UP000428803">
    <property type="component" value="Chromosome"/>
</dbReference>
<dbReference type="NCBIfam" id="TIGR02595">
    <property type="entry name" value="PEP_CTERM"/>
    <property type="match status" value="1"/>
</dbReference>
<dbReference type="OrthoDB" id="121983at2"/>
<keyword evidence="4" id="KW-1185">Reference proteome</keyword>
<protein>
    <submittedName>
        <fullName evidence="3">PEP-CTERM sorting domain-containing protein</fullName>
    </submittedName>
</protein>
<proteinExistence type="predicted"/>
<dbReference type="NCBIfam" id="NF035944">
    <property type="entry name" value="PEPxxWA-CTERM"/>
    <property type="match status" value="1"/>
</dbReference>
<accession>A0A6I6LJR9</accession>
<dbReference type="EMBL" id="CP035733">
    <property type="protein sequence ID" value="QGY82352.1"/>
    <property type="molecule type" value="Genomic_DNA"/>
</dbReference>
<evidence type="ECO:0000256" key="1">
    <source>
        <dbReference type="SAM" id="Phobius"/>
    </source>
</evidence>
<reference evidence="4" key="1">
    <citation type="submission" date="2019-01" db="EMBL/GenBank/DDBJ databases">
        <title>Sphingorhabdus lacus sp.nov., isolated from an oligotrophic freshwater lake.</title>
        <authorList>
            <person name="Park M."/>
        </authorList>
    </citation>
    <scope>NUCLEOTIDE SEQUENCE [LARGE SCALE GENOMIC DNA]</scope>
    <source>
        <strain evidence="4">IMCC1753</strain>
    </source>
</reference>
<evidence type="ECO:0000313" key="4">
    <source>
        <dbReference type="Proteomes" id="UP000428803"/>
    </source>
</evidence>
<dbReference type="AlphaFoldDB" id="A0A6I6LJR9"/>
<keyword evidence="1" id="KW-1133">Transmembrane helix</keyword>
<evidence type="ECO:0000259" key="2">
    <source>
        <dbReference type="Pfam" id="PF07589"/>
    </source>
</evidence>
<feature type="transmembrane region" description="Helical" evidence="1">
    <location>
        <begin position="12"/>
        <end position="29"/>
    </location>
</feature>
<sequence>MDAVYAVPEPGTWMLMLLGFGAIGFAMRSRAKTRVRFQFA</sequence>
<keyword evidence="1" id="KW-0812">Transmembrane</keyword>
<dbReference type="Pfam" id="PF07589">
    <property type="entry name" value="PEP-CTERM"/>
    <property type="match status" value="1"/>
</dbReference>
<feature type="domain" description="Ice-binding protein C-terminal" evidence="2">
    <location>
        <begin position="6"/>
        <end position="30"/>
    </location>
</feature>
<gene>
    <name evidence="3" type="ORF">EUU25_16190</name>
</gene>
<dbReference type="InterPro" id="IPR013424">
    <property type="entry name" value="Ice-binding_C"/>
</dbReference>
<organism evidence="3 4">
    <name type="scientific">Sphingorhabdus lacus</name>
    <dbReference type="NCBI Taxonomy" id="392610"/>
    <lineage>
        <taxon>Bacteria</taxon>
        <taxon>Pseudomonadati</taxon>
        <taxon>Pseudomonadota</taxon>
        <taxon>Alphaproteobacteria</taxon>
        <taxon>Sphingomonadales</taxon>
        <taxon>Sphingomonadaceae</taxon>
        <taxon>Sphingorhabdus</taxon>
    </lineage>
</organism>
<dbReference type="KEGG" id="slaa:EUU25_16190"/>
<name>A0A6I6LJR9_9SPHN</name>
<keyword evidence="1" id="KW-0472">Membrane</keyword>